<accession>A0A098E7M8</accession>
<proteinExistence type="predicted"/>
<reference evidence="1" key="1">
    <citation type="submission" date="2014-09" db="EMBL/GenBank/DDBJ databases">
        <authorList>
            <person name="Probst J Alexander"/>
        </authorList>
    </citation>
    <scope>NUCLEOTIDE SEQUENCE</scope>
</reference>
<dbReference type="AlphaFoldDB" id="A0A098E7M8"/>
<organism evidence="1">
    <name type="scientific">groundwater metagenome</name>
    <dbReference type="NCBI Taxonomy" id="717931"/>
    <lineage>
        <taxon>unclassified sequences</taxon>
        <taxon>metagenomes</taxon>
        <taxon>ecological metagenomes</taxon>
    </lineage>
</organism>
<protein>
    <submittedName>
        <fullName evidence="1">Uncharacterized protein</fullName>
    </submittedName>
</protein>
<sequence length="92" mass="10330">MTEKMNIKEYSGDVKIYNFGAKKSIKRMKTKYKIAEMIIENKNNVEINSFLSSELIEGRNFIKAGLNPDAEKTINKVIAEINATAKPTSSGE</sequence>
<name>A0A098E7M8_9ZZZZ</name>
<dbReference type="EMBL" id="CCXY01000057">
    <property type="protein sequence ID" value="CEG11524.1"/>
    <property type="molecule type" value="Genomic_DNA"/>
</dbReference>
<gene>
    <name evidence="1" type="ORF">MSIBF_A150002</name>
</gene>
<evidence type="ECO:0000313" key="1">
    <source>
        <dbReference type="EMBL" id="CEG11524.1"/>
    </source>
</evidence>